<dbReference type="RefSeq" id="WP_190826402.1">
    <property type="nucleotide sequence ID" value="NZ_CAWPPI010000034.1"/>
</dbReference>
<reference evidence="1" key="1">
    <citation type="submission" date="2020-09" db="EMBL/GenBank/DDBJ databases">
        <title>Iningainema tapete sp. nov. (Scytonemataceae, Cyanobacteria) from greenhouses in central Florida (USA) produces two types of nodularin with biosynthetic potential for microcystin-LR and anabaenopeptins.</title>
        <authorList>
            <person name="Berthold D.E."/>
            <person name="Lefler F.W."/>
            <person name="Huang I.-S."/>
            <person name="Abdulla H."/>
            <person name="Zimba P.V."/>
            <person name="Laughinghouse H.D. IV."/>
        </authorList>
    </citation>
    <scope>NUCLEOTIDE SEQUENCE</scope>
    <source>
        <strain evidence="1">BLCCT55</strain>
    </source>
</reference>
<dbReference type="Gene3D" id="3.40.50.300">
    <property type="entry name" value="P-loop containing nucleotide triphosphate hydrolases"/>
    <property type="match status" value="1"/>
</dbReference>
<organism evidence="1 2">
    <name type="scientific">Iningainema tapete BLCC-T55</name>
    <dbReference type="NCBI Taxonomy" id="2748662"/>
    <lineage>
        <taxon>Bacteria</taxon>
        <taxon>Bacillati</taxon>
        <taxon>Cyanobacteriota</taxon>
        <taxon>Cyanophyceae</taxon>
        <taxon>Nostocales</taxon>
        <taxon>Scytonemataceae</taxon>
        <taxon>Iningainema tapete</taxon>
    </lineage>
</organism>
<proteinExistence type="predicted"/>
<gene>
    <name evidence="1" type="ORF">ICL16_08495</name>
</gene>
<dbReference type="InterPro" id="IPR027417">
    <property type="entry name" value="P-loop_NTPase"/>
</dbReference>
<comment type="caution">
    <text evidence="1">The sequence shown here is derived from an EMBL/GenBank/DDBJ whole genome shotgun (WGS) entry which is preliminary data.</text>
</comment>
<evidence type="ECO:0000313" key="2">
    <source>
        <dbReference type="Proteomes" id="UP000629098"/>
    </source>
</evidence>
<sequence>MTGPLLSTKFHIPSIRSFLVRRDRCLLQLNQGIGCKLILISAPAGFGKTTLLSEWSRQAKMPVNWLSLDESDNEPSRFWSYFIAALQKFESELGESTLAMLRSTEPTSFEFFLISLINEIANLQDDCVVVLDDYHLITARPIHSVLTFLLEHLPPQLHLAIASRVLPPLGLARLRASGQLTELRAANLRFTDAEAAAFINQSMKLHLSLEQISAIQARTEGWIVGLQLAALSMQGAQDISTVIESLKGTQHYILDYLVEEVLDRSSKPLQSLFVCCRSTGYAGFYYTSESSTC</sequence>
<accession>A0A8J6XEB0</accession>
<evidence type="ECO:0008006" key="3">
    <source>
        <dbReference type="Google" id="ProtNLM"/>
    </source>
</evidence>
<dbReference type="AlphaFoldDB" id="A0A8J6XEB0"/>
<dbReference type="Proteomes" id="UP000629098">
    <property type="component" value="Unassembled WGS sequence"/>
</dbReference>
<keyword evidence="2" id="KW-1185">Reference proteome</keyword>
<evidence type="ECO:0000313" key="1">
    <source>
        <dbReference type="EMBL" id="MBD2772118.1"/>
    </source>
</evidence>
<protein>
    <recommendedName>
        <fullName evidence="3">LuxR family transcriptional regulator</fullName>
    </recommendedName>
</protein>
<dbReference type="SUPFAM" id="SSF52540">
    <property type="entry name" value="P-loop containing nucleoside triphosphate hydrolases"/>
    <property type="match status" value="1"/>
</dbReference>
<name>A0A8J6XEB0_9CYAN</name>
<dbReference type="EMBL" id="JACXAE010000034">
    <property type="protein sequence ID" value="MBD2772118.1"/>
    <property type="molecule type" value="Genomic_DNA"/>
</dbReference>